<evidence type="ECO:0000256" key="1">
    <source>
        <dbReference type="SAM" id="MobiDB-lite"/>
    </source>
</evidence>
<sequence>MGIRDYTGPTTTLRDEFRDPCRPGRPDRRSRNEERERGRGSPLLSLRRKVDLLPLGLSLDRTGKARWEVEGGTPRQAGVDYP</sequence>
<geneLocation type="plasmid" evidence="2">
    <name>pDK1</name>
</geneLocation>
<dbReference type="EMBL" id="AJ278424">
    <property type="protein sequence ID" value="CAC12851.1"/>
    <property type="molecule type" value="Genomic_DNA"/>
</dbReference>
<organism evidence="2">
    <name type="scientific">Phaffia rhodozyma</name>
    <name type="common">Yeast</name>
    <name type="synonym">Xanthophyllomyces dendrorhous</name>
    <dbReference type="NCBI Taxonomy" id="264483"/>
    <lineage>
        <taxon>Eukaryota</taxon>
        <taxon>Fungi</taxon>
        <taxon>Dikarya</taxon>
        <taxon>Basidiomycota</taxon>
        <taxon>Agaricomycotina</taxon>
        <taxon>Tremellomycetes</taxon>
        <taxon>Cystofilobasidiales</taxon>
        <taxon>Mrakiaceae</taxon>
        <taxon>Phaffia</taxon>
    </lineage>
</organism>
<feature type="region of interest" description="Disordered" evidence="1">
    <location>
        <begin position="63"/>
        <end position="82"/>
    </location>
</feature>
<protein>
    <submittedName>
        <fullName evidence="2">Uncharacterized protein</fullName>
    </submittedName>
</protein>
<feature type="compositionally biased region" description="Basic and acidic residues" evidence="1">
    <location>
        <begin position="13"/>
        <end position="39"/>
    </location>
</feature>
<reference evidence="2" key="1">
    <citation type="submission" date="2000-06" db="EMBL/GenBank/DDBJ databases">
        <title>Cloning and Nucleotide sequence of a linear DNA plasmid from Xanthophyllomyces dendrorhous (Phaffia rhodozyma).</title>
        <authorList>
            <person name="Ducrey Santopietro L.M."/>
            <person name="Kula M.R."/>
        </authorList>
    </citation>
    <scope>NUCLEOTIDE SEQUENCE</scope>
    <source>
        <strain evidence="2">NRRL Y'17269</strain>
        <plasmid evidence="2">pDK1</plasmid>
    </source>
</reference>
<keyword evidence="2" id="KW-0614">Plasmid</keyword>
<evidence type="ECO:0000313" key="2">
    <source>
        <dbReference type="EMBL" id="CAC12851.1"/>
    </source>
</evidence>
<dbReference type="AlphaFoldDB" id="Q9HFD9"/>
<proteinExistence type="predicted"/>
<feature type="region of interest" description="Disordered" evidence="1">
    <location>
        <begin position="1"/>
        <end position="45"/>
    </location>
</feature>
<name>Q9HFD9_PHARH</name>
<accession>Q9HFD9</accession>